<reference evidence="2 3" key="1">
    <citation type="submission" date="2015-02" db="EMBL/GenBank/DDBJ databases">
        <title>Pseudomonas helleri sp. nov. and Pseudomonas weihenstephanensis sp. nov., isolated from raw cows milk.</title>
        <authorList>
            <person name="von Neubeck M."/>
            <person name="Huptas C."/>
            <person name="Wenning M."/>
            <person name="Scherer S."/>
        </authorList>
    </citation>
    <scope>NUCLEOTIDE SEQUENCE [LARGE SCALE GENOMIC DNA]</scope>
    <source>
        <strain evidence="2 3">DSM 29166</strain>
    </source>
</reference>
<dbReference type="NCBIfam" id="TIGR02567">
    <property type="entry name" value="YscW"/>
    <property type="match status" value="1"/>
</dbReference>
<dbReference type="OrthoDB" id="6964201at2"/>
<dbReference type="RefSeq" id="WP_048364091.1">
    <property type="nucleotide sequence ID" value="NZ_JYLF01000003.1"/>
</dbReference>
<sequence>MRRAATCALVASALLGCVSQPAAPEHTLDLTGTVSSRLVLTQAAYVRVRVYEVSQGQPRQVATSDYRVSALPLGVQFKVPATKDRQWLIKSELAWSQAGSVQARGWQQGVPGQAVHLQLSPLTCYPNCRINRPQ</sequence>
<dbReference type="PROSITE" id="PS51257">
    <property type="entry name" value="PROKAR_LIPOPROTEIN"/>
    <property type="match status" value="1"/>
</dbReference>
<keyword evidence="1" id="KW-0732">Signal</keyword>
<dbReference type="Gene3D" id="2.60.40.2990">
    <property type="match status" value="1"/>
</dbReference>
<protein>
    <recommendedName>
        <fullName evidence="4">Exoenzyme S synthesis protein B</fullName>
    </recommendedName>
</protein>
<comment type="caution">
    <text evidence="2">The sequence shown here is derived from an EMBL/GenBank/DDBJ whole genome shotgun (WGS) entry which is preliminary data.</text>
</comment>
<dbReference type="AlphaFoldDB" id="A0A0J6IYS4"/>
<dbReference type="InterPro" id="IPR053740">
    <property type="entry name" value="T3SS_Pilotin"/>
</dbReference>
<accession>A0A0J6IYS4</accession>
<gene>
    <name evidence="2" type="ORF">TU86_09795</name>
</gene>
<feature type="chain" id="PRO_5030008725" description="Exoenzyme S synthesis protein B" evidence="1">
    <location>
        <begin position="23"/>
        <end position="134"/>
    </location>
</feature>
<dbReference type="STRING" id="1608994.TU86_09795"/>
<evidence type="ECO:0000313" key="2">
    <source>
        <dbReference type="EMBL" id="KMN14277.1"/>
    </source>
</evidence>
<accession>A0A0J6IQH6</accession>
<dbReference type="Proteomes" id="UP000036325">
    <property type="component" value="Unassembled WGS sequence"/>
</dbReference>
<feature type="signal peptide" evidence="1">
    <location>
        <begin position="1"/>
        <end position="22"/>
    </location>
</feature>
<evidence type="ECO:0000313" key="3">
    <source>
        <dbReference type="Proteomes" id="UP000036325"/>
    </source>
</evidence>
<proteinExistence type="predicted"/>
<organism evidence="2 3">
    <name type="scientific">Pseudomonas weihenstephanensis</name>
    <dbReference type="NCBI Taxonomy" id="1608994"/>
    <lineage>
        <taxon>Bacteria</taxon>
        <taxon>Pseudomonadati</taxon>
        <taxon>Pseudomonadota</taxon>
        <taxon>Gammaproteobacteria</taxon>
        <taxon>Pseudomonadales</taxon>
        <taxon>Pseudomonadaceae</taxon>
        <taxon>Pseudomonas</taxon>
    </lineage>
</organism>
<name>A0A0J6IYS4_9PSED</name>
<dbReference type="EMBL" id="JYLF01000003">
    <property type="protein sequence ID" value="KMN14277.1"/>
    <property type="molecule type" value="Genomic_DNA"/>
</dbReference>
<evidence type="ECO:0000256" key="1">
    <source>
        <dbReference type="SAM" id="SignalP"/>
    </source>
</evidence>
<evidence type="ECO:0008006" key="4">
    <source>
        <dbReference type="Google" id="ProtNLM"/>
    </source>
</evidence>
<dbReference type="PATRIC" id="fig|1608994.3.peg.2579"/>